<dbReference type="GO" id="GO:0004359">
    <property type="term" value="F:glutaminase activity"/>
    <property type="evidence" value="ECO:0007669"/>
    <property type="project" value="InterPro"/>
</dbReference>
<dbReference type="GO" id="GO:0009435">
    <property type="term" value="P:NAD+ biosynthetic process"/>
    <property type="evidence" value="ECO:0007669"/>
    <property type="project" value="InterPro"/>
</dbReference>
<dbReference type="PANTHER" id="PTHR23090:SF9">
    <property type="entry name" value="GLUTAMINE-DEPENDENT NAD(+) SYNTHETASE"/>
    <property type="match status" value="1"/>
</dbReference>
<dbReference type="InterPro" id="IPR014729">
    <property type="entry name" value="Rossmann-like_a/b/a_fold"/>
</dbReference>
<name>A0A9Q1MM47_9SOLA</name>
<protein>
    <submittedName>
        <fullName evidence="2">Uncharacterized protein</fullName>
    </submittedName>
</protein>
<dbReference type="GO" id="GO:0003952">
    <property type="term" value="F:NAD+ synthase (glutamine-hydrolyzing) activity"/>
    <property type="evidence" value="ECO:0007669"/>
    <property type="project" value="InterPro"/>
</dbReference>
<proteinExistence type="predicted"/>
<dbReference type="EMBL" id="JAJAGQ010000005">
    <property type="protein sequence ID" value="KAJ8563236.1"/>
    <property type="molecule type" value="Genomic_DNA"/>
</dbReference>
<dbReference type="SUPFAM" id="SSF52402">
    <property type="entry name" value="Adenine nucleotide alpha hydrolases-like"/>
    <property type="match status" value="1"/>
</dbReference>
<dbReference type="Gene3D" id="3.40.50.620">
    <property type="entry name" value="HUPs"/>
    <property type="match status" value="1"/>
</dbReference>
<accession>A0A9Q1MM47</accession>
<sequence length="165" mass="18463">MSPSVEKWLLLSSGEYQHCVLFRTLCLKKRFTDYLNVVLSQTSVTDSVCVDNSETTTNQAKVLADKIGSGHLNVSIDEVYDCSSADINPIRSISKMDLRKLVKWASIHLGYSSLARIKAAPSTAELEPIHSNYGQPEKVDMGMTYDELSVWKAAKDFSLWTRINV</sequence>
<evidence type="ECO:0000313" key="2">
    <source>
        <dbReference type="EMBL" id="KAJ8563236.1"/>
    </source>
</evidence>
<keyword evidence="1" id="KW-0436">Ligase</keyword>
<gene>
    <name evidence="2" type="ORF">K7X08_031688</name>
</gene>
<dbReference type="OrthoDB" id="2020662at2759"/>
<evidence type="ECO:0000256" key="1">
    <source>
        <dbReference type="ARBA" id="ARBA00022598"/>
    </source>
</evidence>
<dbReference type="PANTHER" id="PTHR23090">
    <property type="entry name" value="NH 3 /GLUTAMINE-DEPENDENT NAD + SYNTHETASE"/>
    <property type="match status" value="1"/>
</dbReference>
<reference evidence="3" key="1">
    <citation type="journal article" date="2023" name="Proc. Natl. Acad. Sci. U.S.A.">
        <title>Genomic and structural basis for evolution of tropane alkaloid biosynthesis.</title>
        <authorList>
            <person name="Wanga Y.-J."/>
            <person name="Taina T."/>
            <person name="Yua J.-Y."/>
            <person name="Lia J."/>
            <person name="Xua B."/>
            <person name="Chenc J."/>
            <person name="D'Auriad J.C."/>
            <person name="Huanga J.-P."/>
            <person name="Huanga S.-X."/>
        </authorList>
    </citation>
    <scope>NUCLEOTIDE SEQUENCE [LARGE SCALE GENOMIC DNA]</scope>
    <source>
        <strain evidence="3">cv. KIB-2019</strain>
    </source>
</reference>
<dbReference type="AlphaFoldDB" id="A0A9Q1MM47"/>
<evidence type="ECO:0000313" key="3">
    <source>
        <dbReference type="Proteomes" id="UP001152561"/>
    </source>
</evidence>
<dbReference type="InterPro" id="IPR003694">
    <property type="entry name" value="NAD_synthase"/>
</dbReference>
<comment type="caution">
    <text evidence="2">The sequence shown here is derived from an EMBL/GenBank/DDBJ whole genome shotgun (WGS) entry which is preliminary data.</text>
</comment>
<keyword evidence="3" id="KW-1185">Reference proteome</keyword>
<dbReference type="GO" id="GO:0005737">
    <property type="term" value="C:cytoplasm"/>
    <property type="evidence" value="ECO:0007669"/>
    <property type="project" value="InterPro"/>
</dbReference>
<organism evidence="2 3">
    <name type="scientific">Anisodus acutangulus</name>
    <dbReference type="NCBI Taxonomy" id="402998"/>
    <lineage>
        <taxon>Eukaryota</taxon>
        <taxon>Viridiplantae</taxon>
        <taxon>Streptophyta</taxon>
        <taxon>Embryophyta</taxon>
        <taxon>Tracheophyta</taxon>
        <taxon>Spermatophyta</taxon>
        <taxon>Magnoliopsida</taxon>
        <taxon>eudicotyledons</taxon>
        <taxon>Gunneridae</taxon>
        <taxon>Pentapetalae</taxon>
        <taxon>asterids</taxon>
        <taxon>lamiids</taxon>
        <taxon>Solanales</taxon>
        <taxon>Solanaceae</taxon>
        <taxon>Solanoideae</taxon>
        <taxon>Hyoscyameae</taxon>
        <taxon>Anisodus</taxon>
    </lineage>
</organism>
<dbReference type="Proteomes" id="UP001152561">
    <property type="component" value="Unassembled WGS sequence"/>
</dbReference>